<accession>A0A7X8YIL9</accession>
<reference evidence="5 6" key="1">
    <citation type="submission" date="2020-04" db="EMBL/GenBank/DDBJ databases">
        <title>Vibrio sp. SM6, a novel species isolated from seawater.</title>
        <authorList>
            <person name="Wang X."/>
        </authorList>
    </citation>
    <scope>NUCLEOTIDE SEQUENCE [LARGE SCALE GENOMIC DNA]</scope>
    <source>
        <strain evidence="5 6">SM6</strain>
    </source>
</reference>
<dbReference type="CDD" id="cd08829">
    <property type="entry name" value="SPFH_paraslipin"/>
    <property type="match status" value="1"/>
</dbReference>
<dbReference type="FunFam" id="3.30.479.30:FF:000004">
    <property type="entry name" value="Putative membrane protease family, stomatin"/>
    <property type="match status" value="1"/>
</dbReference>
<keyword evidence="3" id="KW-0472">Membrane</keyword>
<dbReference type="Proteomes" id="UP000535589">
    <property type="component" value="Unassembled WGS sequence"/>
</dbReference>
<keyword evidence="3" id="KW-0812">Transmembrane</keyword>
<dbReference type="Pfam" id="PF01145">
    <property type="entry name" value="Band_7"/>
    <property type="match status" value="1"/>
</dbReference>
<keyword evidence="6" id="KW-1185">Reference proteome</keyword>
<comment type="similarity">
    <text evidence="2">Belongs to the band 7/mec-2 family.</text>
</comment>
<dbReference type="AlphaFoldDB" id="A0A7X8YIL9"/>
<feature type="transmembrane region" description="Helical" evidence="3">
    <location>
        <begin position="15"/>
        <end position="32"/>
    </location>
</feature>
<dbReference type="InterPro" id="IPR036013">
    <property type="entry name" value="Band_7/SPFH_dom_sf"/>
</dbReference>
<dbReference type="PANTHER" id="PTHR43327:SF10">
    <property type="entry name" value="STOMATIN-LIKE PROTEIN 2, MITOCHONDRIAL"/>
    <property type="match status" value="1"/>
</dbReference>
<dbReference type="PANTHER" id="PTHR43327">
    <property type="entry name" value="STOMATIN-LIKE PROTEIN 2, MITOCHONDRIAL"/>
    <property type="match status" value="1"/>
</dbReference>
<dbReference type="InterPro" id="IPR001107">
    <property type="entry name" value="Band_7"/>
</dbReference>
<evidence type="ECO:0000256" key="1">
    <source>
        <dbReference type="ARBA" id="ARBA00004167"/>
    </source>
</evidence>
<evidence type="ECO:0000259" key="4">
    <source>
        <dbReference type="SMART" id="SM00244"/>
    </source>
</evidence>
<gene>
    <name evidence="5" type="ORF">HGP28_16890</name>
</gene>
<dbReference type="InterPro" id="IPR032435">
    <property type="entry name" value="STML2-like_C"/>
</dbReference>
<dbReference type="SUPFAM" id="SSF117892">
    <property type="entry name" value="Band 7/SPFH domain"/>
    <property type="match status" value="1"/>
</dbReference>
<evidence type="ECO:0000313" key="5">
    <source>
        <dbReference type="EMBL" id="NLS14542.1"/>
    </source>
</evidence>
<sequence>MSSNLLLTILTSPQLYLLIFIVVVLKLSIIFVPQNEAWLIERFGKYRSTKEAGLNFIVPFIDSISAKRSLKETAVDVPSQSAITKDNISLVVDGVLYFRVLEPYKATYGVDDYRFAVTQLAQTTMRSELGKMELDKTFEERDLLNASIVAAINIASEPWGVQVLRYEIKDIVPPSSVMEAMEAQMKAEREKRAQILESEGDRQSAINVAEGKKQAQVLAAEADKQEQILKAEGEAAAILAVAEAQAEALRKVGEAANTDQGQKAIQLELATKAIEAKRAIAKESSVVLLPDDATNASSMVAQGLSIISALNKNQHS</sequence>
<protein>
    <submittedName>
        <fullName evidence="5">Paraslipin</fullName>
    </submittedName>
</protein>
<dbReference type="GO" id="GO:0098552">
    <property type="term" value="C:side of membrane"/>
    <property type="evidence" value="ECO:0007669"/>
    <property type="project" value="UniProtKB-ARBA"/>
</dbReference>
<dbReference type="Pfam" id="PF16200">
    <property type="entry name" value="Band_7_C"/>
    <property type="match status" value="1"/>
</dbReference>
<dbReference type="GO" id="GO:0005886">
    <property type="term" value="C:plasma membrane"/>
    <property type="evidence" value="ECO:0007669"/>
    <property type="project" value="UniProtKB-ARBA"/>
</dbReference>
<dbReference type="RefSeq" id="WP_168837639.1">
    <property type="nucleotide sequence ID" value="NZ_JABAIK010000023.1"/>
</dbReference>
<dbReference type="PRINTS" id="PR00721">
    <property type="entry name" value="STOMATIN"/>
</dbReference>
<feature type="domain" description="Band 7" evidence="4">
    <location>
        <begin position="27"/>
        <end position="185"/>
    </location>
</feature>
<dbReference type="Gene3D" id="3.30.479.30">
    <property type="entry name" value="Band 7 domain"/>
    <property type="match status" value="1"/>
</dbReference>
<evidence type="ECO:0000256" key="2">
    <source>
        <dbReference type="ARBA" id="ARBA00008164"/>
    </source>
</evidence>
<dbReference type="EMBL" id="JABAIK010000023">
    <property type="protein sequence ID" value="NLS14542.1"/>
    <property type="molecule type" value="Genomic_DNA"/>
</dbReference>
<organism evidence="5 6">
    <name type="scientific">Vibrio agarilyticus</name>
    <dbReference type="NCBI Taxonomy" id="2726741"/>
    <lineage>
        <taxon>Bacteria</taxon>
        <taxon>Pseudomonadati</taxon>
        <taxon>Pseudomonadota</taxon>
        <taxon>Gammaproteobacteria</taxon>
        <taxon>Vibrionales</taxon>
        <taxon>Vibrionaceae</taxon>
        <taxon>Vibrio</taxon>
    </lineage>
</organism>
<dbReference type="InterPro" id="IPR050710">
    <property type="entry name" value="Band7/mec-2_domain"/>
</dbReference>
<comment type="subcellular location">
    <subcellularLocation>
        <location evidence="1">Membrane</location>
        <topology evidence="1">Single-pass membrane protein</topology>
    </subcellularLocation>
</comment>
<comment type="caution">
    <text evidence="5">The sequence shown here is derived from an EMBL/GenBank/DDBJ whole genome shotgun (WGS) entry which is preliminary data.</text>
</comment>
<evidence type="ECO:0000256" key="3">
    <source>
        <dbReference type="SAM" id="Phobius"/>
    </source>
</evidence>
<name>A0A7X8YIL9_9VIBR</name>
<dbReference type="InterPro" id="IPR001972">
    <property type="entry name" value="Stomatin_HflK_fam"/>
</dbReference>
<proteinExistence type="inferred from homology"/>
<evidence type="ECO:0000313" key="6">
    <source>
        <dbReference type="Proteomes" id="UP000535589"/>
    </source>
</evidence>
<keyword evidence="3" id="KW-1133">Transmembrane helix</keyword>
<dbReference type="SMART" id="SM00244">
    <property type="entry name" value="PHB"/>
    <property type="match status" value="1"/>
</dbReference>